<evidence type="ECO:0000313" key="5">
    <source>
        <dbReference type="Proteomes" id="UP000435877"/>
    </source>
</evidence>
<keyword evidence="2" id="KW-0175">Coiled coil</keyword>
<feature type="coiled-coil region" evidence="2">
    <location>
        <begin position="188"/>
        <end position="215"/>
    </location>
</feature>
<dbReference type="Proteomes" id="UP000439591">
    <property type="component" value="Unassembled WGS sequence"/>
</dbReference>
<sequence>MFFHQYSGSRLRFCAAVGLVIFSIVSKEAFAQNSGQPLSLHQAITKTLAQNPQLHQFNIKKDVLLGRRETSELTPALNVSIEVENFAGSGELSGVTSAETTLALSSVIELGGKRRARLSVANAQLQTFDYHRQAFTLDVLGDLTSTFIQALEVQALSELAVEARNLAQSTLKIVKNRSNQGAAPEYEVKRAKSTLSHSQLQVDALEQQFQRLQIKIAAYWGETLPSWSKLDGDIYTYGTASDFIALYERAKSSPAIAQFASEARLKKAQVSLAKTQSKADLGWQLGVRRFEDSGDTAFTAGVSIPLFSGKRNRGALKSAMASENEVIYERQTALLKLHVQLFEAYSQRQQHVAAVKVFRTTILPDLNSALASTQRAYETGRYSYQDWIAAQKELLDAKRSLIESAAAASLNQAVIEQLISEPLN</sequence>
<gene>
    <name evidence="3" type="primary">czcC_1</name>
    <name evidence="3" type="ORF">IHBHHGIJ_01660</name>
    <name evidence="4" type="ORF">KFEGEMFD_01262</name>
</gene>
<dbReference type="EMBL" id="CACSIM010000002">
    <property type="protein sequence ID" value="CAA0095410.1"/>
    <property type="molecule type" value="Genomic_DNA"/>
</dbReference>
<evidence type="ECO:0000313" key="4">
    <source>
        <dbReference type="EMBL" id="CAA0095410.1"/>
    </source>
</evidence>
<dbReference type="InterPro" id="IPR003423">
    <property type="entry name" value="OMP_efflux"/>
</dbReference>
<dbReference type="EMBL" id="CACSIK010000001">
    <property type="protein sequence ID" value="CAA0088929.1"/>
    <property type="molecule type" value="Genomic_DNA"/>
</dbReference>
<evidence type="ECO:0000313" key="3">
    <source>
        <dbReference type="EMBL" id="CAA0088929.1"/>
    </source>
</evidence>
<comment type="similarity">
    <text evidence="1">Belongs to the outer membrane factor (OMF) (TC 1.B.17) family.</text>
</comment>
<dbReference type="GO" id="GO:0015562">
    <property type="term" value="F:efflux transmembrane transporter activity"/>
    <property type="evidence" value="ECO:0007669"/>
    <property type="project" value="InterPro"/>
</dbReference>
<dbReference type="PANTHER" id="PTHR30203:SF24">
    <property type="entry name" value="BLR4935 PROTEIN"/>
    <property type="match status" value="1"/>
</dbReference>
<dbReference type="SUPFAM" id="SSF56954">
    <property type="entry name" value="Outer membrane efflux proteins (OEP)"/>
    <property type="match status" value="1"/>
</dbReference>
<dbReference type="PANTHER" id="PTHR30203">
    <property type="entry name" value="OUTER MEMBRANE CATION EFFLUX PROTEIN"/>
    <property type="match status" value="1"/>
</dbReference>
<organism evidence="3 5">
    <name type="scientific">Zhongshania aliphaticivorans</name>
    <dbReference type="NCBI Taxonomy" id="1470434"/>
    <lineage>
        <taxon>Bacteria</taxon>
        <taxon>Pseudomonadati</taxon>
        <taxon>Pseudomonadota</taxon>
        <taxon>Gammaproteobacteria</taxon>
        <taxon>Cellvibrionales</taxon>
        <taxon>Spongiibacteraceae</taxon>
        <taxon>Zhongshania</taxon>
    </lineage>
</organism>
<name>A0A5S9NGA5_9GAMM</name>
<keyword evidence="5" id="KW-1185">Reference proteome</keyword>
<proteinExistence type="inferred from homology"/>
<dbReference type="OrthoDB" id="9791261at2"/>
<dbReference type="AlphaFoldDB" id="A0A5S9NGA5"/>
<dbReference type="InterPro" id="IPR010131">
    <property type="entry name" value="MdtP/NodT-like"/>
</dbReference>
<dbReference type="RefSeq" id="WP_159268305.1">
    <property type="nucleotide sequence ID" value="NZ_CACSIK010000001.1"/>
</dbReference>
<evidence type="ECO:0000313" key="6">
    <source>
        <dbReference type="Proteomes" id="UP000439591"/>
    </source>
</evidence>
<dbReference type="Proteomes" id="UP000435877">
    <property type="component" value="Unassembled WGS sequence"/>
</dbReference>
<dbReference type="Pfam" id="PF02321">
    <property type="entry name" value="OEP"/>
    <property type="match status" value="2"/>
</dbReference>
<protein>
    <submittedName>
        <fullName evidence="3">Cobalt-zinc-cadmium resistance protein CzcC</fullName>
    </submittedName>
</protein>
<reference evidence="5 6" key="1">
    <citation type="submission" date="2019-11" db="EMBL/GenBank/DDBJ databases">
        <authorList>
            <person name="Holert J."/>
        </authorList>
    </citation>
    <scope>NUCLEOTIDE SEQUENCE [LARGE SCALE GENOMIC DNA]</scope>
    <source>
        <strain evidence="4">BC3_2A</strain>
        <strain evidence="3">SB11_1A</strain>
    </source>
</reference>
<evidence type="ECO:0000256" key="2">
    <source>
        <dbReference type="SAM" id="Coils"/>
    </source>
</evidence>
<accession>A0A5S9NGA5</accession>
<dbReference type="Gene3D" id="1.20.1600.10">
    <property type="entry name" value="Outer membrane efflux proteins (OEP)"/>
    <property type="match status" value="1"/>
</dbReference>
<evidence type="ECO:0000256" key="1">
    <source>
        <dbReference type="ARBA" id="ARBA00007613"/>
    </source>
</evidence>